<protein>
    <submittedName>
        <fullName evidence="1">Uncharacterized protein</fullName>
    </submittedName>
</protein>
<reference evidence="1" key="1">
    <citation type="submission" date="2014-11" db="EMBL/GenBank/DDBJ databases">
        <authorList>
            <person name="Amaro Gonzalez C."/>
        </authorList>
    </citation>
    <scope>NUCLEOTIDE SEQUENCE</scope>
</reference>
<organism evidence="1">
    <name type="scientific">Anguilla anguilla</name>
    <name type="common">European freshwater eel</name>
    <name type="synonym">Muraena anguilla</name>
    <dbReference type="NCBI Taxonomy" id="7936"/>
    <lineage>
        <taxon>Eukaryota</taxon>
        <taxon>Metazoa</taxon>
        <taxon>Chordata</taxon>
        <taxon>Craniata</taxon>
        <taxon>Vertebrata</taxon>
        <taxon>Euteleostomi</taxon>
        <taxon>Actinopterygii</taxon>
        <taxon>Neopterygii</taxon>
        <taxon>Teleostei</taxon>
        <taxon>Anguilliformes</taxon>
        <taxon>Anguillidae</taxon>
        <taxon>Anguilla</taxon>
    </lineage>
</organism>
<accession>A0A0E9RX68</accession>
<name>A0A0E9RX68_ANGAN</name>
<reference evidence="1" key="2">
    <citation type="journal article" date="2015" name="Fish Shellfish Immunol.">
        <title>Early steps in the European eel (Anguilla anguilla)-Vibrio vulnificus interaction in the gills: Role of the RtxA13 toxin.</title>
        <authorList>
            <person name="Callol A."/>
            <person name="Pajuelo D."/>
            <person name="Ebbesson L."/>
            <person name="Teles M."/>
            <person name="MacKenzie S."/>
            <person name="Amaro C."/>
        </authorList>
    </citation>
    <scope>NUCLEOTIDE SEQUENCE</scope>
</reference>
<dbReference type="EMBL" id="GBXM01074841">
    <property type="protein sequence ID" value="JAH33736.1"/>
    <property type="molecule type" value="Transcribed_RNA"/>
</dbReference>
<sequence>MLQKNLLPSLYINDYSIEMSYKMMLI</sequence>
<dbReference type="AlphaFoldDB" id="A0A0E9RX68"/>
<evidence type="ECO:0000313" key="1">
    <source>
        <dbReference type="EMBL" id="JAH33736.1"/>
    </source>
</evidence>
<proteinExistence type="predicted"/>